<dbReference type="Gene3D" id="3.10.110.10">
    <property type="entry name" value="Ubiquitin Conjugating Enzyme"/>
    <property type="match status" value="1"/>
</dbReference>
<keyword evidence="4" id="KW-0808">Transferase</keyword>
<dbReference type="InterPro" id="IPR016135">
    <property type="entry name" value="UBQ-conjugating_enzyme/RWD"/>
</dbReference>
<dbReference type="EC" id="2.3.2.31" evidence="3"/>
<dbReference type="InterPro" id="IPR017907">
    <property type="entry name" value="Znf_RING_CS"/>
</dbReference>
<name>A0A0B6ZNE0_9EUPU</name>
<evidence type="ECO:0000256" key="5">
    <source>
        <dbReference type="ARBA" id="ARBA00022723"/>
    </source>
</evidence>
<feature type="domain" description="RING-type" evidence="14">
    <location>
        <begin position="250"/>
        <end position="483"/>
    </location>
</feature>
<dbReference type="Pfam" id="PF26200">
    <property type="entry name" value="Rcat_RNF216"/>
    <property type="match status" value="1"/>
</dbReference>
<evidence type="ECO:0000256" key="11">
    <source>
        <dbReference type="PROSITE-ProRule" id="PRU00175"/>
    </source>
</evidence>
<dbReference type="InterPro" id="IPR044066">
    <property type="entry name" value="TRIAD_supradom"/>
</dbReference>
<evidence type="ECO:0000259" key="12">
    <source>
        <dbReference type="PROSITE" id="PS50089"/>
    </source>
</evidence>
<dbReference type="Gene3D" id="3.30.40.10">
    <property type="entry name" value="Zinc/RING finger domain, C3HC4 (zinc finger)"/>
    <property type="match status" value="1"/>
</dbReference>
<keyword evidence="8" id="KW-0833">Ubl conjugation pathway</keyword>
<dbReference type="PANTHER" id="PTHR11685">
    <property type="entry name" value="RBR FAMILY RING FINGER AND IBR DOMAIN-CONTAINING"/>
    <property type="match status" value="1"/>
</dbReference>
<dbReference type="SMART" id="SM00184">
    <property type="entry name" value="RING"/>
    <property type="match status" value="2"/>
</dbReference>
<dbReference type="Pfam" id="PF01485">
    <property type="entry name" value="IBR"/>
    <property type="match status" value="1"/>
</dbReference>
<sequence>MADRSLSPQADPALVTNSFRDGTFLENLQEQKDEVLALQSIFNTEDDEKLKILSEVSEDNEGLFTLLIKVCPISAHDLIRVDLAVPTRPDENMAAAASADPLYPPFLGSNIQFNRSESGWHWQGSFSVKYLSPLYLQLTLPPSYPSTDPPECHLSCDWLTMDQLTSLSQAIDTLWNESCQMPVIYNWVHWLENTVLSHLGITDHLVLKPFMSQIEKDDKDEVNLNEDIDQVIASLVQYNQEQRNIEFCKTLQECPLCFSEKPGEHFFRMIDCQHYYCHDCMAEFCEMHVKEGTVEALRCPDRECNTIIPPYIVQAVMVPEAYLRWEQLLLQKTLDAMSDTVYCPRCTSLVIAEAEEELHLACCSICYFSFCTQCQRSWHQGRNCITDQEVLETIQNRGTTVMNKREERKYQELLRKIEEEIESRTTMKGNVRTCPSCKARVEKIGGCNKMTCKCGSSFCWECLKKIDGYAHFSSGTCALSPGQLPPTPLVPIKRPSEGALRIQARLAVNPDLTSNRIFCPTCKQINLKGLDHNNHIKCWNCKGNFCFFCRHRIPGTNIMAHFRGPCPQHS</sequence>
<dbReference type="AlphaFoldDB" id="A0A0B6ZNE0"/>
<evidence type="ECO:0000256" key="8">
    <source>
        <dbReference type="ARBA" id="ARBA00022786"/>
    </source>
</evidence>
<comment type="catalytic activity">
    <reaction evidence="1">
        <text>[E2 ubiquitin-conjugating enzyme]-S-ubiquitinyl-L-cysteine + [acceptor protein]-L-lysine = [E2 ubiquitin-conjugating enzyme]-L-cysteine + [acceptor protein]-N(6)-ubiquitinyl-L-lysine.</text>
        <dbReference type="EC" id="2.3.2.31"/>
    </reaction>
</comment>
<evidence type="ECO:0000256" key="4">
    <source>
        <dbReference type="ARBA" id="ARBA00022679"/>
    </source>
</evidence>
<comment type="similarity">
    <text evidence="10">Belongs to the RBR family. RNF14 subfamily.</text>
</comment>
<keyword evidence="6" id="KW-0677">Repeat</keyword>
<evidence type="ECO:0000313" key="15">
    <source>
        <dbReference type="EMBL" id="CEK69240.1"/>
    </source>
</evidence>
<dbReference type="SMART" id="SM00647">
    <property type="entry name" value="IBR"/>
    <property type="match status" value="2"/>
</dbReference>
<comment type="pathway">
    <text evidence="2">Protein modification; protein ubiquitination.</text>
</comment>
<dbReference type="SMART" id="SM00591">
    <property type="entry name" value="RWD"/>
    <property type="match status" value="1"/>
</dbReference>
<dbReference type="PROSITE" id="PS50089">
    <property type="entry name" value="ZF_RING_2"/>
    <property type="match status" value="1"/>
</dbReference>
<evidence type="ECO:0000256" key="9">
    <source>
        <dbReference type="ARBA" id="ARBA00022833"/>
    </source>
</evidence>
<evidence type="ECO:0000256" key="1">
    <source>
        <dbReference type="ARBA" id="ARBA00001798"/>
    </source>
</evidence>
<feature type="domain" description="RWD" evidence="13">
    <location>
        <begin position="33"/>
        <end position="198"/>
    </location>
</feature>
<dbReference type="PROSITE" id="PS00518">
    <property type="entry name" value="ZF_RING_1"/>
    <property type="match status" value="1"/>
</dbReference>
<evidence type="ECO:0000256" key="3">
    <source>
        <dbReference type="ARBA" id="ARBA00012251"/>
    </source>
</evidence>
<proteinExistence type="inferred from homology"/>
<dbReference type="GO" id="GO:0008270">
    <property type="term" value="F:zinc ion binding"/>
    <property type="evidence" value="ECO:0007669"/>
    <property type="project" value="UniProtKB-KW"/>
</dbReference>
<dbReference type="PROSITE" id="PS50908">
    <property type="entry name" value="RWD"/>
    <property type="match status" value="1"/>
</dbReference>
<keyword evidence="7 11" id="KW-0863">Zinc-finger</keyword>
<dbReference type="EMBL" id="HACG01022375">
    <property type="protein sequence ID" value="CEK69240.1"/>
    <property type="molecule type" value="Transcribed_RNA"/>
</dbReference>
<evidence type="ECO:0000256" key="7">
    <source>
        <dbReference type="ARBA" id="ARBA00022771"/>
    </source>
</evidence>
<gene>
    <name evidence="15" type="primary">ORF69469</name>
</gene>
<dbReference type="GO" id="GO:0061630">
    <property type="term" value="F:ubiquitin protein ligase activity"/>
    <property type="evidence" value="ECO:0007669"/>
    <property type="project" value="UniProtKB-EC"/>
</dbReference>
<keyword evidence="9" id="KW-0862">Zinc</keyword>
<evidence type="ECO:0000256" key="10">
    <source>
        <dbReference type="ARBA" id="ARBA00044508"/>
    </source>
</evidence>
<evidence type="ECO:0000259" key="13">
    <source>
        <dbReference type="PROSITE" id="PS50908"/>
    </source>
</evidence>
<dbReference type="Pfam" id="PF05773">
    <property type="entry name" value="RWD"/>
    <property type="match status" value="1"/>
</dbReference>
<dbReference type="Gene3D" id="2.20.25.20">
    <property type="match status" value="1"/>
</dbReference>
<accession>A0A0B6ZNE0</accession>
<dbReference type="InterPro" id="IPR002867">
    <property type="entry name" value="IBR_dom"/>
</dbReference>
<dbReference type="GO" id="GO:0016567">
    <property type="term" value="P:protein ubiquitination"/>
    <property type="evidence" value="ECO:0007669"/>
    <property type="project" value="InterPro"/>
</dbReference>
<dbReference type="CDD" id="cd23820">
    <property type="entry name" value="RWD_RNF14"/>
    <property type="match status" value="1"/>
</dbReference>
<dbReference type="PROSITE" id="PS51873">
    <property type="entry name" value="TRIAD"/>
    <property type="match status" value="1"/>
</dbReference>
<dbReference type="InterPro" id="IPR013083">
    <property type="entry name" value="Znf_RING/FYVE/PHD"/>
</dbReference>
<dbReference type="SUPFAM" id="SSF57850">
    <property type="entry name" value="RING/U-box"/>
    <property type="match status" value="4"/>
</dbReference>
<dbReference type="InterPro" id="IPR001841">
    <property type="entry name" value="Znf_RING"/>
</dbReference>
<reference evidence="15" key="1">
    <citation type="submission" date="2014-12" db="EMBL/GenBank/DDBJ databases">
        <title>Insight into the proteome of Arion vulgaris.</title>
        <authorList>
            <person name="Aradska J."/>
            <person name="Bulat T."/>
            <person name="Smidak R."/>
            <person name="Sarate P."/>
            <person name="Gangsoo J."/>
            <person name="Sialana F."/>
            <person name="Bilban M."/>
            <person name="Lubec G."/>
        </authorList>
    </citation>
    <scope>NUCLEOTIDE SEQUENCE</scope>
    <source>
        <tissue evidence="15">Skin</tissue>
    </source>
</reference>
<organism evidence="15">
    <name type="scientific">Arion vulgaris</name>
    <dbReference type="NCBI Taxonomy" id="1028688"/>
    <lineage>
        <taxon>Eukaryota</taxon>
        <taxon>Metazoa</taxon>
        <taxon>Spiralia</taxon>
        <taxon>Lophotrochozoa</taxon>
        <taxon>Mollusca</taxon>
        <taxon>Gastropoda</taxon>
        <taxon>Heterobranchia</taxon>
        <taxon>Euthyneura</taxon>
        <taxon>Panpulmonata</taxon>
        <taxon>Eupulmonata</taxon>
        <taxon>Stylommatophora</taxon>
        <taxon>Helicina</taxon>
        <taxon>Arionoidea</taxon>
        <taxon>Arionidae</taxon>
        <taxon>Arion</taxon>
    </lineage>
</organism>
<protein>
    <recommendedName>
        <fullName evidence="3">RBR-type E3 ubiquitin transferase</fullName>
        <ecNumber evidence="3">2.3.2.31</ecNumber>
    </recommendedName>
</protein>
<dbReference type="CDD" id="cd20341">
    <property type="entry name" value="BRcat_RBR_RNF14"/>
    <property type="match status" value="1"/>
</dbReference>
<dbReference type="FunFam" id="3.30.40.10:FF:000358">
    <property type="entry name" value="RBR-type E3 ubiquitin transferase"/>
    <property type="match status" value="1"/>
</dbReference>
<dbReference type="Gene3D" id="1.20.120.1750">
    <property type="match status" value="1"/>
</dbReference>
<dbReference type="InterPro" id="IPR047548">
    <property type="entry name" value="Rcat_RBR_RNF14"/>
</dbReference>
<keyword evidence="5" id="KW-0479">Metal-binding</keyword>
<evidence type="ECO:0000256" key="6">
    <source>
        <dbReference type="ARBA" id="ARBA00022737"/>
    </source>
</evidence>
<evidence type="ECO:0000259" key="14">
    <source>
        <dbReference type="PROSITE" id="PS51873"/>
    </source>
</evidence>
<dbReference type="SUPFAM" id="SSF54495">
    <property type="entry name" value="UBC-like"/>
    <property type="match status" value="1"/>
</dbReference>
<feature type="domain" description="RING-type" evidence="12">
    <location>
        <begin position="254"/>
        <end position="300"/>
    </location>
</feature>
<dbReference type="InterPro" id="IPR006575">
    <property type="entry name" value="RWD_dom"/>
</dbReference>
<dbReference type="CDD" id="cd20354">
    <property type="entry name" value="Rcat_RBR_RNF14"/>
    <property type="match status" value="1"/>
</dbReference>
<evidence type="ECO:0000256" key="2">
    <source>
        <dbReference type="ARBA" id="ARBA00004906"/>
    </source>
</evidence>
<dbReference type="InterPro" id="IPR031127">
    <property type="entry name" value="E3_UB_ligase_RBR"/>
</dbReference>